<gene>
    <name evidence="1" type="ORF">DFQ50_102163</name>
</gene>
<accession>A0ABX9G0M1</accession>
<evidence type="ECO:0000313" key="1">
    <source>
        <dbReference type="EMBL" id="RBP13430.1"/>
    </source>
</evidence>
<dbReference type="Proteomes" id="UP000253201">
    <property type="component" value="Unassembled WGS sequence"/>
</dbReference>
<keyword evidence="2" id="KW-1185">Reference proteome</keyword>
<evidence type="ECO:0000313" key="2">
    <source>
        <dbReference type="Proteomes" id="UP000253201"/>
    </source>
</evidence>
<dbReference type="RefSeq" id="WP_113857411.1">
    <property type="nucleotide sequence ID" value="NZ_QNRL01000002.1"/>
</dbReference>
<protein>
    <submittedName>
        <fullName evidence="1">Uncharacterized protein</fullName>
    </submittedName>
</protein>
<organism evidence="1 2">
    <name type="scientific">Pseudocitrobacter faecalis</name>
    <dbReference type="NCBI Taxonomy" id="1398493"/>
    <lineage>
        <taxon>Bacteria</taxon>
        <taxon>Pseudomonadati</taxon>
        <taxon>Pseudomonadota</taxon>
        <taxon>Gammaproteobacteria</taxon>
        <taxon>Enterobacterales</taxon>
        <taxon>Enterobacteriaceae</taxon>
        <taxon>Pseudocitrobacter</taxon>
    </lineage>
</organism>
<name>A0ABX9G0M1_9ENTR</name>
<sequence length="183" mass="20262">MNFTNAIKVSGVTLNSVQPMYEHQSWTGQKLQRATGIQYYEVEFTLTYNIKDRRQVDNFISTYSLGKPFPMDLGHLSKYTGTQTGAVSSTNAVAAGSIQITTNSQLLGVGDMVQFTNHTKIYRIINRTNTSITVFPALRSSVQAGEIIKYNNIQLTAVLDADNGYKTPITNVVTLKLKATENL</sequence>
<proteinExistence type="predicted"/>
<reference evidence="1 2" key="1">
    <citation type="submission" date="2018-06" db="EMBL/GenBank/DDBJ databases">
        <title>Genomic Encyclopedia of Type Strains, Phase IV (KMG-IV): sequencing the most valuable type-strain genomes for metagenomic binning, comparative biology and taxonomic classification.</title>
        <authorList>
            <person name="Goeker M."/>
        </authorList>
    </citation>
    <scope>NUCLEOTIDE SEQUENCE [LARGE SCALE GENOMIC DNA]</scope>
    <source>
        <strain evidence="1 2">DSM 27453</strain>
    </source>
</reference>
<dbReference type="EMBL" id="QNRL01000002">
    <property type="protein sequence ID" value="RBP13430.1"/>
    <property type="molecule type" value="Genomic_DNA"/>
</dbReference>
<comment type="caution">
    <text evidence="1">The sequence shown here is derived from an EMBL/GenBank/DDBJ whole genome shotgun (WGS) entry which is preliminary data.</text>
</comment>